<accession>A0ABU1I6L9</accession>
<gene>
    <name evidence="2" type="ORF">QE399_000549</name>
</gene>
<evidence type="ECO:0000313" key="2">
    <source>
        <dbReference type="EMBL" id="MDR6212860.1"/>
    </source>
</evidence>
<sequence length="54" mass="5467">MNNPLSRVAASPFSHAARGKGDDASAAGRPLRGVRWSGPRQFHGPLAALGSVGG</sequence>
<feature type="region of interest" description="Disordered" evidence="1">
    <location>
        <begin position="1"/>
        <end position="54"/>
    </location>
</feature>
<dbReference type="EMBL" id="JAVIZX010000001">
    <property type="protein sequence ID" value="MDR6212860.1"/>
    <property type="molecule type" value="Genomic_DNA"/>
</dbReference>
<name>A0ABU1I6L9_9BURK</name>
<reference evidence="2 3" key="1">
    <citation type="submission" date="2023-08" db="EMBL/GenBank/DDBJ databases">
        <title>Functional and genomic diversity of the sorghum phyllosphere microbiome.</title>
        <authorList>
            <person name="Shade A."/>
        </authorList>
    </citation>
    <scope>NUCLEOTIDE SEQUENCE [LARGE SCALE GENOMIC DNA]</scope>
    <source>
        <strain evidence="2 3">SORGH_AS_0335</strain>
    </source>
</reference>
<comment type="caution">
    <text evidence="2">The sequence shown here is derived from an EMBL/GenBank/DDBJ whole genome shotgun (WGS) entry which is preliminary data.</text>
</comment>
<organism evidence="2 3">
    <name type="scientific">Paracidovorax wautersii</name>
    <dbReference type="NCBI Taxonomy" id="1177982"/>
    <lineage>
        <taxon>Bacteria</taxon>
        <taxon>Pseudomonadati</taxon>
        <taxon>Pseudomonadota</taxon>
        <taxon>Betaproteobacteria</taxon>
        <taxon>Burkholderiales</taxon>
        <taxon>Comamonadaceae</taxon>
        <taxon>Paracidovorax</taxon>
    </lineage>
</organism>
<evidence type="ECO:0000256" key="1">
    <source>
        <dbReference type="SAM" id="MobiDB-lite"/>
    </source>
</evidence>
<protein>
    <submittedName>
        <fullName evidence="2">Uncharacterized protein</fullName>
    </submittedName>
</protein>
<evidence type="ECO:0000313" key="3">
    <source>
        <dbReference type="Proteomes" id="UP001267710"/>
    </source>
</evidence>
<dbReference type="Proteomes" id="UP001267710">
    <property type="component" value="Unassembled WGS sequence"/>
</dbReference>
<proteinExistence type="predicted"/>
<keyword evidence="3" id="KW-1185">Reference proteome</keyword>